<dbReference type="InterPro" id="IPR008258">
    <property type="entry name" value="Transglycosylase_SLT_dom_1"/>
</dbReference>
<name>A0A5C8CED7_9SPIR</name>
<feature type="domain" description="Transglycosylase SLT" evidence="2">
    <location>
        <begin position="600"/>
        <end position="708"/>
    </location>
</feature>
<accession>A0A5C8CED7</accession>
<dbReference type="RefSeq" id="WP_147758421.1">
    <property type="nucleotide sequence ID" value="NZ_SAXT01000005.1"/>
</dbReference>
<dbReference type="InterPro" id="IPR011990">
    <property type="entry name" value="TPR-like_helical_dom_sf"/>
</dbReference>
<dbReference type="InterPro" id="IPR023346">
    <property type="entry name" value="Lysozyme-like_dom_sf"/>
</dbReference>
<dbReference type="SUPFAM" id="SSF53955">
    <property type="entry name" value="Lysozyme-like"/>
    <property type="match status" value="1"/>
</dbReference>
<dbReference type="PANTHER" id="PTHR37423">
    <property type="entry name" value="SOLUBLE LYTIC MUREIN TRANSGLYCOSYLASE-RELATED"/>
    <property type="match status" value="1"/>
</dbReference>
<organism evidence="3 4">
    <name type="scientific">Brachyspira aalborgi</name>
    <dbReference type="NCBI Taxonomy" id="29522"/>
    <lineage>
        <taxon>Bacteria</taxon>
        <taxon>Pseudomonadati</taxon>
        <taxon>Spirochaetota</taxon>
        <taxon>Spirochaetia</taxon>
        <taxon>Brachyspirales</taxon>
        <taxon>Brachyspiraceae</taxon>
        <taxon>Brachyspira</taxon>
    </lineage>
</organism>
<evidence type="ECO:0000313" key="3">
    <source>
        <dbReference type="EMBL" id="TXJ11447.1"/>
    </source>
</evidence>
<dbReference type="Pfam" id="PF01464">
    <property type="entry name" value="SLT"/>
    <property type="match status" value="1"/>
</dbReference>
<protein>
    <submittedName>
        <fullName evidence="3">Tetratricopeptide repeat protein</fullName>
    </submittedName>
</protein>
<dbReference type="PANTHER" id="PTHR37423:SF2">
    <property type="entry name" value="MEMBRANE-BOUND LYTIC MUREIN TRANSGLYCOSYLASE C"/>
    <property type="match status" value="1"/>
</dbReference>
<gene>
    <name evidence="3" type="ORF">EPJ80_06910</name>
</gene>
<dbReference type="AlphaFoldDB" id="A0A5C8CED7"/>
<dbReference type="Pfam" id="PF13174">
    <property type="entry name" value="TPR_6"/>
    <property type="match status" value="1"/>
</dbReference>
<dbReference type="Proteomes" id="UP000325116">
    <property type="component" value="Unassembled WGS sequence"/>
</dbReference>
<dbReference type="SUPFAM" id="SSF48452">
    <property type="entry name" value="TPR-like"/>
    <property type="match status" value="1"/>
</dbReference>
<dbReference type="Gene3D" id="1.10.530.10">
    <property type="match status" value="1"/>
</dbReference>
<dbReference type="InterPro" id="IPR019734">
    <property type="entry name" value="TPR_rpt"/>
</dbReference>
<sequence length="740" mass="88242">MKKRIFLLALSFELIIIIATSVLNAKSMPEIPDIISKNKINYKTALKLHNDGKYLDAYNQFTNIINGNDEALIRDYVIYYGAKSAFYCEMFKEAIDLYSLLMKEHPRSSLYPYAEQYKALAEFYRDDYPVSNFFNGKAQKWIKEFVGLKALQKTNNKNKEIALELINRFYTKDAIIYFNNNFQKEALNLPNNIKYKMATELYEAGFRTPSLNYFNSLIKQNYNKANCLYYTARINQQENKREEAAKLFDIYLANTNNKSYRRLGLYYSADNYYKLKNTKKSISLYQTFLKEYPKDDYAPRIYNIFLNESLNANNLISAKRYLTNSLKKFPNNRWTETSLKSYLRKSLRLKNKTETYYGLKILEERHSKLRNDFILSWNIWIANEFKDFNKRDEYVLETLLTSKNPYYIKGALTLANKDMLQNVYSNNAYNMEEAKKFFADSNYSKTLEFLNKIQFIDYIATKREDKLVKEARDIAKKIFMQNKFVKDFYSKKTENEIFNELSLQTRKESNKSILLYYYEDNQNAYNEFDKIYSKTQTTYPLFYYAQKIFLDSANTKRFMQICNNIGKYFGYTYSQNVDLLPEEFRKYIYPCYFDDLVVPEAKYYKIEPEFIYSIMREESLFDSKALSWAGARGLMQLMPATARAENKKTRYKFNPLNLYDSKQNIYLGISHLSWLFQSENASNYIIVAAKYNAGSSRGNRWKNEYGTNNMYRTGRFIDIEETEYYVEKVIKSYEYYSRYY</sequence>
<dbReference type="Gene3D" id="1.25.40.10">
    <property type="entry name" value="Tetratricopeptide repeat domain"/>
    <property type="match status" value="2"/>
</dbReference>
<evidence type="ECO:0000256" key="1">
    <source>
        <dbReference type="ARBA" id="ARBA00007734"/>
    </source>
</evidence>
<comment type="caution">
    <text evidence="3">The sequence shown here is derived from an EMBL/GenBank/DDBJ whole genome shotgun (WGS) entry which is preliminary data.</text>
</comment>
<comment type="similarity">
    <text evidence="1">Belongs to the transglycosylase Slt family.</text>
</comment>
<evidence type="ECO:0000259" key="2">
    <source>
        <dbReference type="Pfam" id="PF01464"/>
    </source>
</evidence>
<reference evidence="3 4" key="1">
    <citation type="journal article" date="1992" name="Lakartidningen">
        <title>[Penicillin V and not amoxicillin is the first choice preparation in acute otitis].</title>
        <authorList>
            <person name="Kamme C."/>
            <person name="Lundgren K."/>
            <person name="Prellner K."/>
        </authorList>
    </citation>
    <scope>NUCLEOTIDE SEQUENCE [LARGE SCALE GENOMIC DNA]</scope>
    <source>
        <strain evidence="3 4">W1</strain>
    </source>
</reference>
<dbReference type="EMBL" id="SAXT01000005">
    <property type="protein sequence ID" value="TXJ11447.1"/>
    <property type="molecule type" value="Genomic_DNA"/>
</dbReference>
<dbReference type="CDD" id="cd13401">
    <property type="entry name" value="Slt70-like"/>
    <property type="match status" value="1"/>
</dbReference>
<proteinExistence type="inferred from homology"/>
<evidence type="ECO:0000313" key="4">
    <source>
        <dbReference type="Proteomes" id="UP000325116"/>
    </source>
</evidence>